<name>A0ABQ9G5Y3_9NEOP</name>
<dbReference type="Proteomes" id="UP001159363">
    <property type="component" value="Chromosome 14"/>
</dbReference>
<reference evidence="2 3" key="1">
    <citation type="submission" date="2023-02" db="EMBL/GenBank/DDBJ databases">
        <title>LHISI_Scaffold_Assembly.</title>
        <authorList>
            <person name="Stuart O.P."/>
            <person name="Cleave R."/>
            <person name="Magrath M.J.L."/>
            <person name="Mikheyev A.S."/>
        </authorList>
    </citation>
    <scope>NUCLEOTIDE SEQUENCE [LARGE SCALE GENOMIC DNA]</scope>
    <source>
        <strain evidence="2">Daus_M_001</strain>
        <tissue evidence="2">Leg muscle</tissue>
    </source>
</reference>
<proteinExistence type="predicted"/>
<evidence type="ECO:0000313" key="2">
    <source>
        <dbReference type="EMBL" id="KAJ8867861.1"/>
    </source>
</evidence>
<protein>
    <submittedName>
        <fullName evidence="2">Uncharacterized protein</fullName>
    </submittedName>
</protein>
<evidence type="ECO:0000256" key="1">
    <source>
        <dbReference type="SAM" id="MobiDB-lite"/>
    </source>
</evidence>
<accession>A0ABQ9G5Y3</accession>
<feature type="compositionally biased region" description="Basic and acidic residues" evidence="1">
    <location>
        <begin position="316"/>
        <end position="334"/>
    </location>
</feature>
<feature type="region of interest" description="Disordered" evidence="1">
    <location>
        <begin position="298"/>
        <end position="338"/>
    </location>
</feature>
<feature type="region of interest" description="Disordered" evidence="1">
    <location>
        <begin position="1205"/>
        <end position="1240"/>
    </location>
</feature>
<feature type="compositionally biased region" description="Basic and acidic residues" evidence="1">
    <location>
        <begin position="1231"/>
        <end position="1240"/>
    </location>
</feature>
<evidence type="ECO:0000313" key="3">
    <source>
        <dbReference type="Proteomes" id="UP001159363"/>
    </source>
</evidence>
<dbReference type="EMBL" id="JARBHB010000015">
    <property type="protein sequence ID" value="KAJ8867861.1"/>
    <property type="molecule type" value="Genomic_DNA"/>
</dbReference>
<keyword evidence="3" id="KW-1185">Reference proteome</keyword>
<gene>
    <name evidence="2" type="ORF">PR048_031666</name>
</gene>
<organism evidence="2 3">
    <name type="scientific">Dryococelus australis</name>
    <dbReference type="NCBI Taxonomy" id="614101"/>
    <lineage>
        <taxon>Eukaryota</taxon>
        <taxon>Metazoa</taxon>
        <taxon>Ecdysozoa</taxon>
        <taxon>Arthropoda</taxon>
        <taxon>Hexapoda</taxon>
        <taxon>Insecta</taxon>
        <taxon>Pterygota</taxon>
        <taxon>Neoptera</taxon>
        <taxon>Polyneoptera</taxon>
        <taxon>Phasmatodea</taxon>
        <taxon>Verophasmatodea</taxon>
        <taxon>Anareolatae</taxon>
        <taxon>Phasmatidae</taxon>
        <taxon>Eurycanthinae</taxon>
        <taxon>Dryococelus</taxon>
    </lineage>
</organism>
<comment type="caution">
    <text evidence="2">The sequence shown here is derived from an EMBL/GenBank/DDBJ whole genome shotgun (WGS) entry which is preliminary data.</text>
</comment>
<sequence length="1240" mass="137324">MVRAHPPPSVEDFIIEGSDTVCRRIYVIKQIGSTNTPGIILPYSHGIPPPPPTFVSRLYRKLHPHTRHQNGVACQHCVGTLFANQRLEIYKPASNPANRRIQECILQGDSGQAPAVLTDMRAEITLTVWLQRSVHAHKLKVVPRGNYCANSSLARHRLQTRQLRRADQYTEYKWRTPTPIGCASLRGRSLRMIGYCELRNFPCLAGHAGWRLGNPGADWQTESSISLAGDAILVASCGAWAWAWAPSRAVVVVRAGTTALGWAIKRRPRNEKQKKLDSRPSPLPLIHQRQPMKVKRGEYGAAPDCKGGGNRIRPRKPADQRYRLPHDPQMRKSGSDISGTRTLRAHSCCEIVFVYSPMMRPSHVCVYAALQSQGITAAEEKAIENSSVDVLVHIHQIRRISRPIELVDQSVQGDSTEAVIFERQVYIGGCTGEFSNTRLLSAASTDSMYMNRTAVVPDRKATIGPAFTRRCKTLCGLMARATSISWIQLAASYAGQPYVHSRHYRLLIGCCDQNRPLYRAVKHSLAQLLPPYYWLTFKRGVFKELSPSHNSKNKRFESTSPPNEFANYSWLYQWLKKPPGIKLLYSLYQCDVYLITSVRTDLSTTMLDGGSYRANELTTTAVETVQESSNLLWTTWVDNTAVGATILSDTVTLLFIGCYSHFVVSGLSCLVRRDIATAALYCSSILVSPETQLGQVHSLTRTVNFHAALLSARGDKRARLKASEQASACLVERLTHKTYRRLGTGKLSHVVAPRSVSRNARAASGTASHWLPVQAAWHAASSRATKLQEVVYSFDFCHWTTTCVAPPFAVYANNKGSAVEQPIPSEAVIGCSRSCGGWAVRPLASHQGAPGSIPGRVTPGLLQVGIVPDDAAGRRVLSRNSRFPHSYISDAAPFSPHFTLIGSQDLIFKSRPKSLNSTTKLCNGSAPTTWSDYTPPPKANRVQFPAGSLPAFRTWESRRTITAGRGFFSRFCRFYPPLHSRAAPYSPLHGFRGIGDTGDNNTRDQRPVVPTRKTLKTCVQCSAVTLSCVGEICNSEGEANRRTLRQTKFNSRPGYPRMFVCGYRAGRCHWSAGFLGFLPFALPFHSGAPPYSPQSPSSALETSLLRVATLSSRTRRGLPAELLWGARRVAYSLGHAVATTVPFVYDSTGNAFRHTLTTDSLDSNPEPVCRKAHCDLEHGENAMTPYHRFLLRGLENRRGCSEVDIGRRRDERAQETGDQRENPPTSGVVLHDSHVRKIGE</sequence>
<feature type="compositionally biased region" description="Basic and acidic residues" evidence="1">
    <location>
        <begin position="1205"/>
        <end position="1221"/>
    </location>
</feature>